<dbReference type="AlphaFoldDB" id="A0A4Y2VY06"/>
<evidence type="ECO:0000313" key="1">
    <source>
        <dbReference type="EMBL" id="GBO30029.1"/>
    </source>
</evidence>
<comment type="caution">
    <text evidence="1">The sequence shown here is derived from an EMBL/GenBank/DDBJ whole genome shotgun (WGS) entry which is preliminary data.</text>
</comment>
<reference evidence="1 2" key="1">
    <citation type="journal article" date="2019" name="Sci. Rep.">
        <title>Orb-weaving spider Araneus ventricosus genome elucidates the spidroin gene catalogue.</title>
        <authorList>
            <person name="Kono N."/>
            <person name="Nakamura H."/>
            <person name="Ohtoshi R."/>
            <person name="Moran D.A.P."/>
            <person name="Shinohara A."/>
            <person name="Yoshida Y."/>
            <person name="Fujiwara M."/>
            <person name="Mori M."/>
            <person name="Tomita M."/>
            <person name="Arakawa K."/>
        </authorList>
    </citation>
    <scope>NUCLEOTIDE SEQUENCE [LARGE SCALE GENOMIC DNA]</scope>
</reference>
<evidence type="ECO:0000313" key="2">
    <source>
        <dbReference type="Proteomes" id="UP000499080"/>
    </source>
</evidence>
<organism evidence="1 2">
    <name type="scientific">Araneus ventricosus</name>
    <name type="common">Orbweaver spider</name>
    <name type="synonym">Epeira ventricosa</name>
    <dbReference type="NCBI Taxonomy" id="182803"/>
    <lineage>
        <taxon>Eukaryota</taxon>
        <taxon>Metazoa</taxon>
        <taxon>Ecdysozoa</taxon>
        <taxon>Arthropoda</taxon>
        <taxon>Chelicerata</taxon>
        <taxon>Arachnida</taxon>
        <taxon>Araneae</taxon>
        <taxon>Araneomorphae</taxon>
        <taxon>Entelegynae</taxon>
        <taxon>Araneoidea</taxon>
        <taxon>Araneidae</taxon>
        <taxon>Araneus</taxon>
    </lineage>
</organism>
<keyword evidence="2" id="KW-1185">Reference proteome</keyword>
<dbReference type="EMBL" id="BGPR01053233">
    <property type="protein sequence ID" value="GBO30029.1"/>
    <property type="molecule type" value="Genomic_DNA"/>
</dbReference>
<protein>
    <submittedName>
        <fullName evidence="1">Uncharacterized protein</fullName>
    </submittedName>
</protein>
<name>A0A4Y2VY06_ARAVE</name>
<dbReference type="Proteomes" id="UP000499080">
    <property type="component" value="Unassembled WGS sequence"/>
</dbReference>
<proteinExistence type="predicted"/>
<gene>
    <name evidence="1" type="ORF">AVEN_198787_1</name>
</gene>
<sequence length="132" mass="14549">MMEAIEEEHFPIKCLLEERTSIIKTTYIRSCSITTEHLDIVFEIPTKIAFQTACASSLPVELSSLGSELSISVGKSSESIFSLEFEDGSSSNISYDAEDVEAETYLIRLFSLTARSHTLSSLSVSFLSTPPK</sequence>
<accession>A0A4Y2VY06</accession>